<keyword evidence="3" id="KW-1185">Reference proteome</keyword>
<comment type="caution">
    <text evidence="2">The sequence shown here is derived from an EMBL/GenBank/DDBJ whole genome shotgun (WGS) entry which is preliminary data.</text>
</comment>
<dbReference type="Gene3D" id="3.30.70.100">
    <property type="match status" value="1"/>
</dbReference>
<gene>
    <name evidence="2" type="ORF">BKA10_002339</name>
</gene>
<dbReference type="EMBL" id="JACIFH010000001">
    <property type="protein sequence ID" value="MBB4140545.1"/>
    <property type="molecule type" value="Genomic_DNA"/>
</dbReference>
<evidence type="ECO:0000259" key="1">
    <source>
        <dbReference type="Pfam" id="PF03992"/>
    </source>
</evidence>
<evidence type="ECO:0000313" key="2">
    <source>
        <dbReference type="EMBL" id="MBB4140545.1"/>
    </source>
</evidence>
<feature type="domain" description="ABM" evidence="1">
    <location>
        <begin position="15"/>
        <end position="69"/>
    </location>
</feature>
<reference evidence="2 3" key="1">
    <citation type="submission" date="2020-08" db="EMBL/GenBank/DDBJ databases">
        <title>Sequencing the genomes of 1000 actinobacteria strains.</title>
        <authorList>
            <person name="Klenk H.-P."/>
        </authorList>
    </citation>
    <scope>NUCLEOTIDE SEQUENCE [LARGE SCALE GENOMIC DNA]</scope>
    <source>
        <strain evidence="2 3">DSM 19600</strain>
    </source>
</reference>
<dbReference type="InterPro" id="IPR007138">
    <property type="entry name" value="ABM_dom"/>
</dbReference>
<evidence type="ECO:0000313" key="3">
    <source>
        <dbReference type="Proteomes" id="UP000549113"/>
    </source>
</evidence>
<organism evidence="2 3">
    <name type="scientific">Microbacterium invictum</name>
    <dbReference type="NCBI Taxonomy" id="515415"/>
    <lineage>
        <taxon>Bacteria</taxon>
        <taxon>Bacillati</taxon>
        <taxon>Actinomycetota</taxon>
        <taxon>Actinomycetes</taxon>
        <taxon>Micrococcales</taxon>
        <taxon>Microbacteriaceae</taxon>
        <taxon>Microbacterium</taxon>
    </lineage>
</organism>
<dbReference type="SUPFAM" id="SSF54909">
    <property type="entry name" value="Dimeric alpha+beta barrel"/>
    <property type="match status" value="1"/>
</dbReference>
<protein>
    <submittedName>
        <fullName evidence="2">Quinol monooxygenase YgiN</fullName>
    </submittedName>
</protein>
<keyword evidence="2" id="KW-0560">Oxidoreductase</keyword>
<dbReference type="GO" id="GO:0004497">
    <property type="term" value="F:monooxygenase activity"/>
    <property type="evidence" value="ECO:0007669"/>
    <property type="project" value="UniProtKB-KW"/>
</dbReference>
<keyword evidence="2" id="KW-0503">Monooxygenase</keyword>
<dbReference type="AlphaFoldDB" id="A0AA40SQG6"/>
<dbReference type="RefSeq" id="WP_183500065.1">
    <property type="nucleotide sequence ID" value="NZ_BAABCO010000004.1"/>
</dbReference>
<accession>A0AA40SQG6</accession>
<dbReference type="InterPro" id="IPR011008">
    <property type="entry name" value="Dimeric_a/b-barrel"/>
</dbReference>
<dbReference type="Pfam" id="PF03992">
    <property type="entry name" value="ABM"/>
    <property type="match status" value="1"/>
</dbReference>
<sequence length="95" mass="10402">MTEVTLTGKLVCASPSEAEVIEDLLPQHVLLTRAEPGCLLFEVTRRGSSLVWDVTERFGNEDAFHAHQARVAESTWGAETAAIKRDYTVTGLTAE</sequence>
<name>A0AA40SQG6_9MICO</name>
<dbReference type="Proteomes" id="UP000549113">
    <property type="component" value="Unassembled WGS sequence"/>
</dbReference>
<proteinExistence type="predicted"/>